<comment type="caution">
    <text evidence="1">The sequence shown here is derived from an EMBL/GenBank/DDBJ whole genome shotgun (WGS) entry which is preliminary data.</text>
</comment>
<sequence>MDSTEGGLVVMNGAESSLVSELNGEQDQDPILLELKANVHKQKVFTFEQGGDSELRHQDIPFIRVPPRCIVT</sequence>
<keyword evidence="2" id="KW-1185">Reference proteome</keyword>
<dbReference type="AlphaFoldDB" id="A0A9J5WM99"/>
<organism evidence="1 2">
    <name type="scientific">Solanum commersonii</name>
    <name type="common">Commerson's wild potato</name>
    <name type="synonym">Commerson's nightshade</name>
    <dbReference type="NCBI Taxonomy" id="4109"/>
    <lineage>
        <taxon>Eukaryota</taxon>
        <taxon>Viridiplantae</taxon>
        <taxon>Streptophyta</taxon>
        <taxon>Embryophyta</taxon>
        <taxon>Tracheophyta</taxon>
        <taxon>Spermatophyta</taxon>
        <taxon>Magnoliopsida</taxon>
        <taxon>eudicotyledons</taxon>
        <taxon>Gunneridae</taxon>
        <taxon>Pentapetalae</taxon>
        <taxon>asterids</taxon>
        <taxon>lamiids</taxon>
        <taxon>Solanales</taxon>
        <taxon>Solanaceae</taxon>
        <taxon>Solanoideae</taxon>
        <taxon>Solaneae</taxon>
        <taxon>Solanum</taxon>
    </lineage>
</organism>
<gene>
    <name evidence="1" type="ORF">H5410_056627</name>
</gene>
<dbReference type="OrthoDB" id="1227411at2759"/>
<reference evidence="1 2" key="1">
    <citation type="submission" date="2020-09" db="EMBL/GenBank/DDBJ databases">
        <title>De no assembly of potato wild relative species, Solanum commersonii.</title>
        <authorList>
            <person name="Cho K."/>
        </authorList>
    </citation>
    <scope>NUCLEOTIDE SEQUENCE [LARGE SCALE GENOMIC DNA]</scope>
    <source>
        <strain evidence="1">LZ3.2</strain>
        <tissue evidence="1">Leaf</tissue>
    </source>
</reference>
<dbReference type="Proteomes" id="UP000824120">
    <property type="component" value="Chromosome 11"/>
</dbReference>
<protein>
    <submittedName>
        <fullName evidence="1">Uncharacterized protein</fullName>
    </submittedName>
</protein>
<evidence type="ECO:0000313" key="1">
    <source>
        <dbReference type="EMBL" id="KAG5576493.1"/>
    </source>
</evidence>
<dbReference type="EMBL" id="JACXVP010000011">
    <property type="protein sequence ID" value="KAG5576493.1"/>
    <property type="molecule type" value="Genomic_DNA"/>
</dbReference>
<proteinExistence type="predicted"/>
<evidence type="ECO:0000313" key="2">
    <source>
        <dbReference type="Proteomes" id="UP000824120"/>
    </source>
</evidence>
<name>A0A9J5WM99_SOLCO</name>
<accession>A0A9J5WM99</accession>